<sequence length="402" mass="42476">MGAGVASETRTADERQPLALLFLYALAYAGAVIAYTPFLMLLLPMRVAELAGAADIRWLGYILFAGALAASVSAIASGWLSDRTRNRRGWIGAGLALSIALQLSMAHFTSVAALLWLVVAWQLTLNLMLTPLIAWAGDFVPDRQKGLLGGLLAFAPALGAWSSLLVARETPASFADNLWLVSMVAVAAMLPLLVAGRPRPLPTDPGSVDIVQPPRRKSAAAIRMWLARLAMQVPGAALASYLYFWLRALDPAMTNREKMLLFAIGLSLSIGAAMALGRWSDRRDRPFAVLALLAACTGLLLGAMAAAPSPGLAKLAYLLFSGASAAFLALHASQTLRVLPDPARRATGIGLFNLTNTAPSLIMPWIAIAIVPDFGFAGLFLLLAMLAFIAAALLAAMPRGAH</sequence>
<dbReference type="InterPro" id="IPR020846">
    <property type="entry name" value="MFS_dom"/>
</dbReference>
<evidence type="ECO:0000256" key="4">
    <source>
        <dbReference type="SAM" id="Phobius"/>
    </source>
</evidence>
<dbReference type="InterPro" id="IPR036259">
    <property type="entry name" value="MFS_trans_sf"/>
</dbReference>
<name>A0A1Y6E8X2_9SPHN</name>
<feature type="transmembrane region" description="Helical" evidence="4">
    <location>
        <begin position="178"/>
        <end position="195"/>
    </location>
</feature>
<keyword evidence="3 4" id="KW-0472">Membrane</keyword>
<organism evidence="6 7">
    <name type="scientific">Sphingopyxis terrae subsp. ummariensis</name>
    <dbReference type="NCBI Taxonomy" id="429001"/>
    <lineage>
        <taxon>Bacteria</taxon>
        <taxon>Pseudomonadati</taxon>
        <taxon>Pseudomonadota</taxon>
        <taxon>Alphaproteobacteria</taxon>
        <taxon>Sphingomonadales</taxon>
        <taxon>Sphingomonadaceae</taxon>
        <taxon>Sphingopyxis</taxon>
    </lineage>
</organism>
<dbReference type="Proteomes" id="UP000194469">
    <property type="component" value="Unassembled WGS sequence"/>
</dbReference>
<dbReference type="SUPFAM" id="SSF103473">
    <property type="entry name" value="MFS general substrate transporter"/>
    <property type="match status" value="1"/>
</dbReference>
<feature type="domain" description="Major facilitator superfamily (MFS) profile" evidence="5">
    <location>
        <begin position="22"/>
        <end position="402"/>
    </location>
</feature>
<dbReference type="GO" id="GO:0022857">
    <property type="term" value="F:transmembrane transporter activity"/>
    <property type="evidence" value="ECO:0007669"/>
    <property type="project" value="InterPro"/>
</dbReference>
<evidence type="ECO:0000313" key="7">
    <source>
        <dbReference type="Proteomes" id="UP000194469"/>
    </source>
</evidence>
<feature type="transmembrane region" description="Helical" evidence="4">
    <location>
        <begin position="58"/>
        <end position="80"/>
    </location>
</feature>
<dbReference type="CDD" id="cd06174">
    <property type="entry name" value="MFS"/>
    <property type="match status" value="1"/>
</dbReference>
<dbReference type="EMBL" id="FXWL01000001">
    <property type="protein sequence ID" value="SMQ59065.1"/>
    <property type="molecule type" value="Genomic_DNA"/>
</dbReference>
<feature type="transmembrane region" description="Helical" evidence="4">
    <location>
        <begin position="18"/>
        <end position="38"/>
    </location>
</feature>
<evidence type="ECO:0000256" key="3">
    <source>
        <dbReference type="ARBA" id="ARBA00023136"/>
    </source>
</evidence>
<accession>A0A1Y6E8X2</accession>
<feature type="transmembrane region" description="Helical" evidence="4">
    <location>
        <begin position="288"/>
        <end position="306"/>
    </location>
</feature>
<dbReference type="Gene3D" id="1.20.1250.20">
    <property type="entry name" value="MFS general substrate transporter like domains"/>
    <property type="match status" value="2"/>
</dbReference>
<feature type="transmembrane region" description="Helical" evidence="4">
    <location>
        <begin position="351"/>
        <end position="370"/>
    </location>
</feature>
<keyword evidence="7" id="KW-1185">Reference proteome</keyword>
<protein>
    <recommendedName>
        <fullName evidence="5">Major facilitator superfamily (MFS) profile domain-containing protein</fullName>
    </recommendedName>
</protein>
<keyword evidence="2 4" id="KW-1133">Transmembrane helix</keyword>
<proteinExistence type="predicted"/>
<reference evidence="7" key="1">
    <citation type="submission" date="2017-04" db="EMBL/GenBank/DDBJ databases">
        <authorList>
            <person name="Varghese N."/>
            <person name="Submissions S."/>
        </authorList>
    </citation>
    <scope>NUCLEOTIDE SEQUENCE [LARGE SCALE GENOMIC DNA]</scope>
    <source>
        <strain evidence="7">UI2</strain>
    </source>
</reference>
<feature type="transmembrane region" description="Helical" evidence="4">
    <location>
        <begin position="258"/>
        <end position="276"/>
    </location>
</feature>
<evidence type="ECO:0000256" key="1">
    <source>
        <dbReference type="ARBA" id="ARBA00022692"/>
    </source>
</evidence>
<dbReference type="PANTHER" id="PTHR23528">
    <property type="match status" value="1"/>
</dbReference>
<feature type="transmembrane region" description="Helical" evidence="4">
    <location>
        <begin position="114"/>
        <end position="135"/>
    </location>
</feature>
<feature type="transmembrane region" description="Helical" evidence="4">
    <location>
        <begin position="225"/>
        <end position="246"/>
    </location>
</feature>
<dbReference type="PANTHER" id="PTHR23528:SF1">
    <property type="entry name" value="MAJOR FACILITATOR SUPERFAMILY (MFS) PROFILE DOMAIN-CONTAINING PROTEIN"/>
    <property type="match status" value="1"/>
</dbReference>
<dbReference type="AlphaFoldDB" id="A0A1Y6E8X2"/>
<dbReference type="PROSITE" id="PS50850">
    <property type="entry name" value="MFS"/>
    <property type="match status" value="1"/>
</dbReference>
<keyword evidence="1 4" id="KW-0812">Transmembrane</keyword>
<evidence type="ECO:0000256" key="2">
    <source>
        <dbReference type="ARBA" id="ARBA00022989"/>
    </source>
</evidence>
<feature type="transmembrane region" description="Helical" evidence="4">
    <location>
        <begin position="147"/>
        <end position="166"/>
    </location>
</feature>
<gene>
    <name evidence="6" type="ORF">SAMN06295984_0215</name>
</gene>
<feature type="transmembrane region" description="Helical" evidence="4">
    <location>
        <begin position="312"/>
        <end position="330"/>
    </location>
</feature>
<evidence type="ECO:0000313" key="6">
    <source>
        <dbReference type="EMBL" id="SMQ59065.1"/>
    </source>
</evidence>
<evidence type="ECO:0000259" key="5">
    <source>
        <dbReference type="PROSITE" id="PS50850"/>
    </source>
</evidence>
<feature type="transmembrane region" description="Helical" evidence="4">
    <location>
        <begin position="376"/>
        <end position="396"/>
    </location>
</feature>